<proteinExistence type="predicted"/>
<name>A0A0F9WGL6_9ZZZZ</name>
<accession>A0A0F9WGL6</accession>
<sequence>MLKLEFERSVDKVLAQAHDSGILIDFGWTMPIMKAEAIEYCQTYNKAPNLGFYEQDGIVTLTHKGGKMAFSPQEAAAIVDLIKAAYL</sequence>
<reference evidence="1" key="1">
    <citation type="journal article" date="2015" name="Nature">
        <title>Complex archaea that bridge the gap between prokaryotes and eukaryotes.</title>
        <authorList>
            <person name="Spang A."/>
            <person name="Saw J.H."/>
            <person name="Jorgensen S.L."/>
            <person name="Zaremba-Niedzwiedzka K."/>
            <person name="Martijn J."/>
            <person name="Lind A.E."/>
            <person name="van Eijk R."/>
            <person name="Schleper C."/>
            <person name="Guy L."/>
            <person name="Ettema T.J."/>
        </authorList>
    </citation>
    <scope>NUCLEOTIDE SEQUENCE</scope>
</reference>
<organism evidence="1">
    <name type="scientific">marine sediment metagenome</name>
    <dbReference type="NCBI Taxonomy" id="412755"/>
    <lineage>
        <taxon>unclassified sequences</taxon>
        <taxon>metagenomes</taxon>
        <taxon>ecological metagenomes</taxon>
    </lineage>
</organism>
<gene>
    <name evidence="1" type="ORF">LCGC14_0011220</name>
</gene>
<protein>
    <submittedName>
        <fullName evidence="1">Uncharacterized protein</fullName>
    </submittedName>
</protein>
<dbReference type="EMBL" id="LAZR01000002">
    <property type="protein sequence ID" value="KKO11628.1"/>
    <property type="molecule type" value="Genomic_DNA"/>
</dbReference>
<dbReference type="AlphaFoldDB" id="A0A0F9WGL6"/>
<comment type="caution">
    <text evidence="1">The sequence shown here is derived from an EMBL/GenBank/DDBJ whole genome shotgun (WGS) entry which is preliminary data.</text>
</comment>
<evidence type="ECO:0000313" key="1">
    <source>
        <dbReference type="EMBL" id="KKO11628.1"/>
    </source>
</evidence>